<evidence type="ECO:0000259" key="7">
    <source>
        <dbReference type="PROSITE" id="PS51918"/>
    </source>
</evidence>
<keyword evidence="5" id="KW-0408">Iron</keyword>
<dbReference type="PROSITE" id="PS51918">
    <property type="entry name" value="RADICAL_SAM"/>
    <property type="match status" value="1"/>
</dbReference>
<evidence type="ECO:0000256" key="2">
    <source>
        <dbReference type="ARBA" id="ARBA00022485"/>
    </source>
</evidence>
<sequence length="283" mass="31801">MSLTDIPKKAGSFREMGYKLPVPDNNPAGGIRKSSPGTNIYHISYTPQTKEVSLFFWGCNFSCRGCLSKKGTGNYLLPENIHLFRDNPAETVQPPVHFLSVADVLSILGGLDIQTVLFEGQEPSLDESLPQLAKLIHTEFRTQNILCSNINKLVSLDDIDCIQLSLKAVTDSLHLDYTGKSNRNVLNNLKYLHAAGKKLSIASVLIPGYIDKDEIELIAGFISDINRGLPFNILPYFKAGQNKWRCPTISEMEDSERIAKKYLTHVYAWRGDEEIKYEVMKIY</sequence>
<gene>
    <name evidence="8" type="ORF">SDC9_23178</name>
</gene>
<dbReference type="InterPro" id="IPR058240">
    <property type="entry name" value="rSAM_sf"/>
</dbReference>
<dbReference type="PANTHER" id="PTHR30352:SF13">
    <property type="entry name" value="GLYCYL-RADICAL ENZYME ACTIVATING ENZYME YJJW-RELATED"/>
    <property type="match status" value="1"/>
</dbReference>
<dbReference type="GO" id="GO:0051539">
    <property type="term" value="F:4 iron, 4 sulfur cluster binding"/>
    <property type="evidence" value="ECO:0007669"/>
    <property type="project" value="UniProtKB-KW"/>
</dbReference>
<dbReference type="InterPro" id="IPR034457">
    <property type="entry name" value="Organic_radical-activating"/>
</dbReference>
<dbReference type="SFLD" id="SFLDS00029">
    <property type="entry name" value="Radical_SAM"/>
    <property type="match status" value="1"/>
</dbReference>
<keyword evidence="2" id="KW-0004">4Fe-4S</keyword>
<dbReference type="GO" id="GO:0046872">
    <property type="term" value="F:metal ion binding"/>
    <property type="evidence" value="ECO:0007669"/>
    <property type="project" value="UniProtKB-KW"/>
</dbReference>
<keyword evidence="6" id="KW-0411">Iron-sulfur</keyword>
<evidence type="ECO:0000256" key="1">
    <source>
        <dbReference type="ARBA" id="ARBA00001966"/>
    </source>
</evidence>
<evidence type="ECO:0000256" key="5">
    <source>
        <dbReference type="ARBA" id="ARBA00023004"/>
    </source>
</evidence>
<comment type="cofactor">
    <cofactor evidence="1">
        <name>[4Fe-4S] cluster</name>
        <dbReference type="ChEBI" id="CHEBI:49883"/>
    </cofactor>
</comment>
<feature type="domain" description="Radical SAM core" evidence="7">
    <location>
        <begin position="44"/>
        <end position="272"/>
    </location>
</feature>
<evidence type="ECO:0000256" key="3">
    <source>
        <dbReference type="ARBA" id="ARBA00022691"/>
    </source>
</evidence>
<dbReference type="EMBL" id="VSSQ01000106">
    <property type="protein sequence ID" value="MPL77323.1"/>
    <property type="molecule type" value="Genomic_DNA"/>
</dbReference>
<dbReference type="Gene3D" id="3.20.20.70">
    <property type="entry name" value="Aldolase class I"/>
    <property type="match status" value="1"/>
</dbReference>
<dbReference type="SUPFAM" id="SSF102114">
    <property type="entry name" value="Radical SAM enzymes"/>
    <property type="match status" value="1"/>
</dbReference>
<dbReference type="InterPro" id="IPR007197">
    <property type="entry name" value="rSAM"/>
</dbReference>
<proteinExistence type="predicted"/>
<evidence type="ECO:0000313" key="8">
    <source>
        <dbReference type="EMBL" id="MPL77323.1"/>
    </source>
</evidence>
<name>A0A644UEB0_9ZZZZ</name>
<protein>
    <recommendedName>
        <fullName evidence="7">Radical SAM core domain-containing protein</fullName>
    </recommendedName>
</protein>
<evidence type="ECO:0000256" key="6">
    <source>
        <dbReference type="ARBA" id="ARBA00023014"/>
    </source>
</evidence>
<dbReference type="GO" id="GO:0003824">
    <property type="term" value="F:catalytic activity"/>
    <property type="evidence" value="ECO:0007669"/>
    <property type="project" value="InterPro"/>
</dbReference>
<reference evidence="8" key="1">
    <citation type="submission" date="2019-08" db="EMBL/GenBank/DDBJ databases">
        <authorList>
            <person name="Kucharzyk K."/>
            <person name="Murdoch R.W."/>
            <person name="Higgins S."/>
            <person name="Loffler F."/>
        </authorList>
    </citation>
    <scope>NUCLEOTIDE SEQUENCE</scope>
</reference>
<accession>A0A644UEB0</accession>
<dbReference type="PANTHER" id="PTHR30352">
    <property type="entry name" value="PYRUVATE FORMATE-LYASE-ACTIVATING ENZYME"/>
    <property type="match status" value="1"/>
</dbReference>
<dbReference type="AlphaFoldDB" id="A0A644UEB0"/>
<dbReference type="Pfam" id="PF04055">
    <property type="entry name" value="Radical_SAM"/>
    <property type="match status" value="1"/>
</dbReference>
<organism evidence="8">
    <name type="scientific">bioreactor metagenome</name>
    <dbReference type="NCBI Taxonomy" id="1076179"/>
    <lineage>
        <taxon>unclassified sequences</taxon>
        <taxon>metagenomes</taxon>
        <taxon>ecological metagenomes</taxon>
    </lineage>
</organism>
<dbReference type="InterPro" id="IPR013785">
    <property type="entry name" value="Aldolase_TIM"/>
</dbReference>
<keyword evidence="4" id="KW-0479">Metal-binding</keyword>
<evidence type="ECO:0000256" key="4">
    <source>
        <dbReference type="ARBA" id="ARBA00022723"/>
    </source>
</evidence>
<keyword evidence="3" id="KW-0949">S-adenosyl-L-methionine</keyword>
<comment type="caution">
    <text evidence="8">The sequence shown here is derived from an EMBL/GenBank/DDBJ whole genome shotgun (WGS) entry which is preliminary data.</text>
</comment>